<dbReference type="RefSeq" id="WP_194845462.1">
    <property type="nucleotide sequence ID" value="NZ_CP075585.1"/>
</dbReference>
<proteinExistence type="predicted"/>
<keyword evidence="2" id="KW-1185">Reference proteome</keyword>
<sequence length="110" mass="12591">MLLLINSVRTAIDTNKDLALLKRDIDLSFLNNLFVFGLPKLTLSQNLFEKRNRFIKRFNPTYPSTKHVIYKERIADILGGNIYHAVKVKGCIKDKLENLSNTDLSAKALK</sequence>
<name>A0ABX8YYL3_9BACT</name>
<protein>
    <submittedName>
        <fullName evidence="1">Uncharacterized protein</fullName>
    </submittedName>
</protein>
<dbReference type="Proteomes" id="UP000822862">
    <property type="component" value="Chromosome"/>
</dbReference>
<organism evidence="1 2">
    <name type="scientific">Candidatus Rhabdochlamydia porcellionis</name>
    <dbReference type="NCBI Taxonomy" id="225148"/>
    <lineage>
        <taxon>Bacteria</taxon>
        <taxon>Pseudomonadati</taxon>
        <taxon>Chlamydiota</taxon>
        <taxon>Chlamydiia</taxon>
        <taxon>Parachlamydiales</taxon>
        <taxon>Candidatus Rhabdochlamydiaceae</taxon>
        <taxon>Candidatus Rhabdochlamydia</taxon>
    </lineage>
</organism>
<gene>
    <name evidence="1" type="ORF">RHAB15C_0000289</name>
</gene>
<accession>A0ABX8YYL3</accession>
<evidence type="ECO:0000313" key="1">
    <source>
        <dbReference type="EMBL" id="QZA58416.1"/>
    </source>
</evidence>
<evidence type="ECO:0000313" key="2">
    <source>
        <dbReference type="Proteomes" id="UP000822862"/>
    </source>
</evidence>
<reference evidence="1 2" key="1">
    <citation type="submission" date="2021-05" db="EMBL/GenBank/DDBJ databases">
        <title>Ecology and evolution of chlamydial symbionts of arthropods.</title>
        <authorList>
            <person name="Halter T."/>
            <person name="Sixt B.S."/>
            <person name="Toenshoff E.R."/>
            <person name="Koestlbacher S."/>
            <person name="Schulz F."/>
            <person name="Kostanjsek R."/>
            <person name="Collingro A."/>
            <person name="Hendrickx F."/>
            <person name="Horn M."/>
        </authorList>
    </citation>
    <scope>NUCLEOTIDE SEQUENCE [LARGE SCALE GENOMIC DNA]</scope>
    <source>
        <strain evidence="1 2">15C</strain>
    </source>
</reference>
<dbReference type="EMBL" id="CP075585">
    <property type="protein sequence ID" value="QZA58416.1"/>
    <property type="molecule type" value="Genomic_DNA"/>
</dbReference>